<protein>
    <recommendedName>
        <fullName evidence="2">Mannitol-1-phosphate 5-dehydrogenase</fullName>
        <ecNumber evidence="1">1.1.1.17</ecNumber>
    </recommendedName>
</protein>
<dbReference type="EC" id="1.1.1.17" evidence="1"/>
<dbReference type="InterPro" id="IPR013118">
    <property type="entry name" value="Mannitol_DH_C"/>
</dbReference>
<dbReference type="InterPro" id="IPR013131">
    <property type="entry name" value="Mannitol_DH_N"/>
</dbReference>
<dbReference type="SUPFAM" id="SSF48179">
    <property type="entry name" value="6-phosphogluconate dehydrogenase C-terminal domain-like"/>
    <property type="match status" value="1"/>
</dbReference>
<feature type="domain" description="Mannitol dehydrogenase C-terminal" evidence="9">
    <location>
        <begin position="287"/>
        <end position="473"/>
    </location>
</feature>
<accession>A0A3A5H7T2</accession>
<dbReference type="Pfam" id="PF01232">
    <property type="entry name" value="Mannitol_dh"/>
    <property type="match status" value="1"/>
</dbReference>
<dbReference type="GO" id="GO:0019594">
    <property type="term" value="P:mannitol metabolic process"/>
    <property type="evidence" value="ECO:0007669"/>
    <property type="project" value="InterPro"/>
</dbReference>
<reference evidence="11" key="1">
    <citation type="submission" date="2018-09" db="EMBL/GenBank/DDBJ databases">
        <authorList>
            <person name="Zhu H."/>
        </authorList>
    </citation>
    <scope>NUCLEOTIDE SEQUENCE [LARGE SCALE GENOMIC DNA]</scope>
    <source>
        <strain evidence="11">K1W22B-1</strain>
    </source>
</reference>
<keyword evidence="11" id="KW-1185">Reference proteome</keyword>
<dbReference type="SUPFAM" id="SSF51735">
    <property type="entry name" value="NAD(P)-binding Rossmann-fold domains"/>
    <property type="match status" value="1"/>
</dbReference>
<comment type="caution">
    <text evidence="10">The sequence shown here is derived from an EMBL/GenBank/DDBJ whole genome shotgun (WGS) entry which is preliminary data.</text>
</comment>
<gene>
    <name evidence="10" type="ORF">D4739_06610</name>
</gene>
<name>A0A3A5H7T2_9ACTN</name>
<dbReference type="PANTHER" id="PTHR43362">
    <property type="entry name" value="MANNITOL DEHYDROGENASE DSF1-RELATED"/>
    <property type="match status" value="1"/>
</dbReference>
<keyword evidence="3" id="KW-0560">Oxidoreductase</keyword>
<feature type="region of interest" description="Disordered" evidence="7">
    <location>
        <begin position="479"/>
        <end position="502"/>
    </location>
</feature>
<dbReference type="PROSITE" id="PS00974">
    <property type="entry name" value="MANNITOL_DHGENASE"/>
    <property type="match status" value="1"/>
</dbReference>
<feature type="domain" description="Mannitol dehydrogenase N-terminal" evidence="8">
    <location>
        <begin position="29"/>
        <end position="278"/>
    </location>
</feature>
<dbReference type="InterPro" id="IPR050988">
    <property type="entry name" value="Mannitol_DH/Oxidoreductase"/>
</dbReference>
<dbReference type="PRINTS" id="PR00084">
    <property type="entry name" value="MTLDHDRGNASE"/>
</dbReference>
<dbReference type="InterPro" id="IPR000669">
    <property type="entry name" value="Mannitol_DH"/>
</dbReference>
<organism evidence="10 11">
    <name type="scientific">Nocardioides cavernaquae</name>
    <dbReference type="NCBI Taxonomy" id="2321396"/>
    <lineage>
        <taxon>Bacteria</taxon>
        <taxon>Bacillati</taxon>
        <taxon>Actinomycetota</taxon>
        <taxon>Actinomycetes</taxon>
        <taxon>Propionibacteriales</taxon>
        <taxon>Nocardioidaceae</taxon>
        <taxon>Nocardioides</taxon>
    </lineage>
</organism>
<dbReference type="AlphaFoldDB" id="A0A3A5H7T2"/>
<dbReference type="Proteomes" id="UP000276542">
    <property type="component" value="Unassembled WGS sequence"/>
</dbReference>
<keyword evidence="4" id="KW-0520">NAD</keyword>
<evidence type="ECO:0000256" key="7">
    <source>
        <dbReference type="SAM" id="MobiDB-lite"/>
    </source>
</evidence>
<sequence>MTRLSPTALGDLDPRVAVPTYNHARVTAGIAHIGVGGFHRSHQAVYIDDLLNQGQAQDWGIVGIGVLPHDAAMRDALTEQDCLYTVLTNHPDGTVEARVVGSIIDFLHAPDDAEAVLELLTSPEIRIVSLTITEGGYSSDPATGALVVSPALAADLVPGATLTTAFGFIVEALARRRTAGTPPFTVMSCDNIQGNGALARQTITEFARLRDPELADWIAAEVAFPNSMVDRITPVATDADRSMLSTSFGMYDAWPVVCEPYSQWVLEDEFSSGRPPLEDAGVQIVPDVAAYELMKLRLLNAGHQVLGFLGYLAGHRFVHEAAQDPDFVAFLSGYLEHEGSPTLAPLPGVDLAAYRHQLLERFANPHVADTLARLCAESSDRVPAFLLPVIRHQLEHGGELHRSALVVAAWARYAEGQDEQGAPIEIVDQRREAVTARALQSREDPAAFLADESIFGDLAASPGFADAFTEALTVLRRGGAREAVRKSTPKIDPEDRHRATPR</sequence>
<evidence type="ECO:0000256" key="6">
    <source>
        <dbReference type="ARBA" id="ARBA00061451"/>
    </source>
</evidence>
<evidence type="ECO:0000313" key="11">
    <source>
        <dbReference type="Proteomes" id="UP000276542"/>
    </source>
</evidence>
<dbReference type="InterPro" id="IPR013328">
    <property type="entry name" value="6PGD_dom2"/>
</dbReference>
<dbReference type="FunFam" id="3.40.50.720:FF:000129">
    <property type="entry name" value="D-mannonate oxidoreductase"/>
    <property type="match status" value="1"/>
</dbReference>
<dbReference type="InterPro" id="IPR008927">
    <property type="entry name" value="6-PGluconate_DH-like_C_sf"/>
</dbReference>
<evidence type="ECO:0000256" key="4">
    <source>
        <dbReference type="ARBA" id="ARBA00023027"/>
    </source>
</evidence>
<evidence type="ECO:0000256" key="3">
    <source>
        <dbReference type="ARBA" id="ARBA00023002"/>
    </source>
</evidence>
<dbReference type="EMBL" id="QYRP01000002">
    <property type="protein sequence ID" value="RJS45928.1"/>
    <property type="molecule type" value="Genomic_DNA"/>
</dbReference>
<dbReference type="GO" id="GO:0008926">
    <property type="term" value="F:mannitol-1-phosphate 5-dehydrogenase activity"/>
    <property type="evidence" value="ECO:0007669"/>
    <property type="project" value="UniProtKB-EC"/>
</dbReference>
<evidence type="ECO:0000259" key="8">
    <source>
        <dbReference type="Pfam" id="PF01232"/>
    </source>
</evidence>
<dbReference type="Pfam" id="PF08125">
    <property type="entry name" value="Mannitol_dh_C"/>
    <property type="match status" value="1"/>
</dbReference>
<evidence type="ECO:0000313" key="10">
    <source>
        <dbReference type="EMBL" id="RJS45928.1"/>
    </source>
</evidence>
<evidence type="ECO:0000256" key="1">
    <source>
        <dbReference type="ARBA" id="ARBA00012939"/>
    </source>
</evidence>
<evidence type="ECO:0000259" key="9">
    <source>
        <dbReference type="Pfam" id="PF08125"/>
    </source>
</evidence>
<dbReference type="InterPro" id="IPR023027">
    <property type="entry name" value="Mannitol_DH_CS"/>
</dbReference>
<proteinExistence type="inferred from homology"/>
<dbReference type="RefSeq" id="WP_120059827.1">
    <property type="nucleotide sequence ID" value="NZ_QYRP01000002.1"/>
</dbReference>
<evidence type="ECO:0000256" key="2">
    <source>
        <dbReference type="ARBA" id="ARBA00016219"/>
    </source>
</evidence>
<comment type="catalytic activity">
    <reaction evidence="5">
        <text>D-mannitol 1-phosphate + NAD(+) = beta-D-fructose 6-phosphate + NADH + H(+)</text>
        <dbReference type="Rhea" id="RHEA:19661"/>
        <dbReference type="ChEBI" id="CHEBI:15378"/>
        <dbReference type="ChEBI" id="CHEBI:57540"/>
        <dbReference type="ChEBI" id="CHEBI:57634"/>
        <dbReference type="ChEBI" id="CHEBI:57945"/>
        <dbReference type="ChEBI" id="CHEBI:61381"/>
        <dbReference type="EC" id="1.1.1.17"/>
    </reaction>
</comment>
<dbReference type="Gene3D" id="1.10.1040.10">
    <property type="entry name" value="N-(1-d-carboxylethyl)-l-norvaline Dehydrogenase, domain 2"/>
    <property type="match status" value="1"/>
</dbReference>
<dbReference type="InterPro" id="IPR036291">
    <property type="entry name" value="NAD(P)-bd_dom_sf"/>
</dbReference>
<dbReference type="OrthoDB" id="271711at2"/>
<dbReference type="Gene3D" id="3.40.50.720">
    <property type="entry name" value="NAD(P)-binding Rossmann-like Domain"/>
    <property type="match status" value="1"/>
</dbReference>
<comment type="similarity">
    <text evidence="6">Belongs to the mannitol dehydrogenase family. UxuB subfamily.</text>
</comment>
<evidence type="ECO:0000256" key="5">
    <source>
        <dbReference type="ARBA" id="ARBA00048615"/>
    </source>
</evidence>
<dbReference type="PANTHER" id="PTHR43362:SF1">
    <property type="entry name" value="MANNITOL DEHYDROGENASE 2-RELATED"/>
    <property type="match status" value="1"/>
</dbReference>